<gene>
    <name evidence="1" type="ORF">SH601_15965</name>
</gene>
<proteinExistence type="predicted"/>
<protein>
    <submittedName>
        <fullName evidence="1">Uncharacterized protein</fullName>
    </submittedName>
</protein>
<organism evidence="1 2">
    <name type="scientific">Gracilibacillus pellucidus</name>
    <dbReference type="NCBI Taxonomy" id="3095368"/>
    <lineage>
        <taxon>Bacteria</taxon>
        <taxon>Bacillati</taxon>
        <taxon>Bacillota</taxon>
        <taxon>Bacilli</taxon>
        <taxon>Bacillales</taxon>
        <taxon>Bacillaceae</taxon>
        <taxon>Gracilibacillus</taxon>
    </lineage>
</organism>
<dbReference type="Proteomes" id="UP001277972">
    <property type="component" value="Unassembled WGS sequence"/>
</dbReference>
<evidence type="ECO:0000313" key="2">
    <source>
        <dbReference type="Proteomes" id="UP001277972"/>
    </source>
</evidence>
<reference evidence="1" key="1">
    <citation type="submission" date="2023-11" db="EMBL/GenBank/DDBJ databases">
        <title>Gracilibacillus pellucida a moderately halophilic bacterium isolated from saline soil in Xinjiang province.</title>
        <authorList>
            <person name="Zhang Z."/>
            <person name="Tan F."/>
            <person name="Wang Y."/>
            <person name="Xia M."/>
        </authorList>
    </citation>
    <scope>NUCLEOTIDE SEQUENCE</scope>
    <source>
        <strain evidence="1">S3-1-1</strain>
    </source>
</reference>
<keyword evidence="2" id="KW-1185">Reference proteome</keyword>
<dbReference type="EMBL" id="JAWZSR010000013">
    <property type="protein sequence ID" value="MDX8047463.1"/>
    <property type="molecule type" value="Genomic_DNA"/>
</dbReference>
<accession>A0ACC6M9A9</accession>
<evidence type="ECO:0000313" key="1">
    <source>
        <dbReference type="EMBL" id="MDX8047463.1"/>
    </source>
</evidence>
<name>A0ACC6M9A9_9BACI</name>
<sequence>MLLEMIGELNYSLHPLYIYLTFCLLLICSYGLFHMNQYQLAANEKIINYHDYSFYQHLKQKVVIVWQWISIQSWLTNKMKSKDSPDDEDNQSFSFNQSIVFKRGGETCNLYSLSLKNIVILDLVF</sequence>
<comment type="caution">
    <text evidence="1">The sequence shown here is derived from an EMBL/GenBank/DDBJ whole genome shotgun (WGS) entry which is preliminary data.</text>
</comment>